<dbReference type="InterPro" id="IPR014755">
    <property type="entry name" value="Cu-Rt/internalin_Ig-like"/>
</dbReference>
<dbReference type="Gene3D" id="2.60.40.1220">
    <property type="match status" value="2"/>
</dbReference>
<feature type="domain" description="SbsA Ig-like" evidence="2">
    <location>
        <begin position="353"/>
        <end position="447"/>
    </location>
</feature>
<evidence type="ECO:0000313" key="3">
    <source>
        <dbReference type="EMBL" id="MBE5040421.1"/>
    </source>
</evidence>
<protein>
    <submittedName>
        <fullName evidence="3">Ig-like domain-containing protein</fullName>
    </submittedName>
</protein>
<dbReference type="Proteomes" id="UP000806542">
    <property type="component" value="Unassembled WGS sequence"/>
</dbReference>
<gene>
    <name evidence="3" type="ORF">INF28_08090</name>
</gene>
<organism evidence="3 4">
    <name type="scientific">Ructibacterium gallinarum</name>
    <dbReference type="NCBI Taxonomy" id="2779355"/>
    <lineage>
        <taxon>Bacteria</taxon>
        <taxon>Bacillati</taxon>
        <taxon>Bacillota</taxon>
        <taxon>Clostridia</taxon>
        <taxon>Eubacteriales</taxon>
        <taxon>Oscillospiraceae</taxon>
        <taxon>Ructibacterium</taxon>
    </lineage>
</organism>
<proteinExistence type="predicted"/>
<dbReference type="AlphaFoldDB" id="A0A9D5R8H5"/>
<dbReference type="EMBL" id="JADCKB010000015">
    <property type="protein sequence ID" value="MBE5040421.1"/>
    <property type="molecule type" value="Genomic_DNA"/>
</dbReference>
<feature type="domain" description="SbsA Ig-like" evidence="2">
    <location>
        <begin position="243"/>
        <end position="343"/>
    </location>
</feature>
<name>A0A9D5R8H5_9FIRM</name>
<evidence type="ECO:0000259" key="2">
    <source>
        <dbReference type="Pfam" id="PF13205"/>
    </source>
</evidence>
<comment type="caution">
    <text evidence="3">The sequence shown here is derived from an EMBL/GenBank/DDBJ whole genome shotgun (WGS) entry which is preliminary data.</text>
</comment>
<keyword evidence="4" id="KW-1185">Reference proteome</keyword>
<reference evidence="3" key="1">
    <citation type="submission" date="2020-10" db="EMBL/GenBank/DDBJ databases">
        <title>ChiBAC.</title>
        <authorList>
            <person name="Zenner C."/>
            <person name="Hitch T.C.A."/>
            <person name="Clavel T."/>
        </authorList>
    </citation>
    <scope>NUCLEOTIDE SEQUENCE</scope>
    <source>
        <strain evidence="3">DSM 107454</strain>
    </source>
</reference>
<sequence>MIKHQKIQKAIGVFTVAAVMLTQTVIPVFGAVSENGIYINHYDTQADLGNFHLNEGDPLSCLVLNGDKNILPYPDESGYVTEMQLIKTDSVTDASYNHEFKENPVYSFGEDEKVSVEMKVRFQAKGNVKKVLRLDDTVNNVNGEALIQFDDGQINASSLNGNLALAGTKAQDYVYVNDEWYQIFLVLYGNSYDVYFQNEKLNDTPLILSNGNQKQITRVVNNHRTWSNESSYYDDLIIQPLDALRLDSSTIEESAVNVSEKTQKLVLDFNTPLNPETVSNLTVTDANGTLADQYLVELDSIDMTRINIAFPAGLTLSNTYTINYGGLSDLMGSVLDTQMQFTTREQPSPAFAQMTSPENGEEEVSLRPEVTFTFNKTLDSSTIDQAVVSTEPVAEVDAVTLKGENTVAVTFGKDLRPNRTYTVTLGGGIRDLEDGMEISPASVSFTTAYTTDMVLDEFEFGTTGFIPQLVGITDKTGKVVNPSDITSNNLGMTVDVANPENYDGDTSRIFLGGAADDTRLIYRLDSGIRDAVLRIYNNPNPSTESAFYDLEFAVAESLGDLNDTSTYIDVTDQVEKTQLSQSAKDNFYPFSYTYRAEEKEYPYFIIRMRRRIEGSAWATKIANIKFNSLLPEEGTVAVIKDSQAVQADAVDAPGIPFTIMLDDQTLRPEQFVVNGQQAKGVSVDASGTKVILTLAEPLDYSSIYSLEVGEGILDLYGRPIAGGTYTLFSPHQAALENAGLAGMETLPASGKVTPKADITCLKDGASVTVYAVYYANGKIQGISMGKEENLVKGTKTVSLPELQIDTEANDAYVKIFARTNEALQRPLSGITLIDASGTQRIDG</sequence>
<evidence type="ECO:0000313" key="4">
    <source>
        <dbReference type="Proteomes" id="UP000806542"/>
    </source>
</evidence>
<dbReference type="InterPro" id="IPR032812">
    <property type="entry name" value="SbsA_Ig"/>
</dbReference>
<dbReference type="Pfam" id="PF13205">
    <property type="entry name" value="Big_5"/>
    <property type="match status" value="2"/>
</dbReference>
<dbReference type="RefSeq" id="WP_226392973.1">
    <property type="nucleotide sequence ID" value="NZ_JADCKB010000015.1"/>
</dbReference>
<keyword evidence="1" id="KW-0732">Signal</keyword>
<evidence type="ECO:0000256" key="1">
    <source>
        <dbReference type="ARBA" id="ARBA00022729"/>
    </source>
</evidence>
<accession>A0A9D5R8H5</accession>